<dbReference type="Proteomes" id="UP000237105">
    <property type="component" value="Unassembled WGS sequence"/>
</dbReference>
<name>A0A2P5E0W2_PARAD</name>
<proteinExistence type="predicted"/>
<feature type="non-terminal residue" evidence="2">
    <location>
        <position position="1"/>
    </location>
</feature>
<feature type="compositionally biased region" description="Low complexity" evidence="1">
    <location>
        <begin position="45"/>
        <end position="69"/>
    </location>
</feature>
<sequence>ECPKEEIIDLSGQLVSNCFGDWLKAFNLRQWRNELRERKSGGHWSDSNISSSGKSSGNSDEVNNNSSDVYDLGLNSDEETTHVTVMEAQEKKIFHLNNTSDTSKLTEKSTPRMV</sequence>
<feature type="region of interest" description="Disordered" evidence="1">
    <location>
        <begin position="37"/>
        <end position="73"/>
    </location>
</feature>
<dbReference type="AlphaFoldDB" id="A0A2P5E0W2"/>
<reference evidence="3" key="1">
    <citation type="submission" date="2016-06" db="EMBL/GenBank/DDBJ databases">
        <title>Parallel loss of symbiosis genes in relatives of nitrogen-fixing non-legume Parasponia.</title>
        <authorList>
            <person name="Van Velzen R."/>
            <person name="Holmer R."/>
            <person name="Bu F."/>
            <person name="Rutten L."/>
            <person name="Van Zeijl A."/>
            <person name="Liu W."/>
            <person name="Santuari L."/>
            <person name="Cao Q."/>
            <person name="Sharma T."/>
            <person name="Shen D."/>
            <person name="Roswanjaya Y."/>
            <person name="Wardhani T."/>
            <person name="Kalhor M.S."/>
            <person name="Jansen J."/>
            <person name="Van den Hoogen J."/>
            <person name="Gungor B."/>
            <person name="Hartog M."/>
            <person name="Hontelez J."/>
            <person name="Verver J."/>
            <person name="Yang W.-C."/>
            <person name="Schijlen E."/>
            <person name="Repin R."/>
            <person name="Schilthuizen M."/>
            <person name="Schranz E."/>
            <person name="Heidstra R."/>
            <person name="Miyata K."/>
            <person name="Fedorova E."/>
            <person name="Kohlen W."/>
            <person name="Bisseling T."/>
            <person name="Smit S."/>
            <person name="Geurts R."/>
        </authorList>
    </citation>
    <scope>NUCLEOTIDE SEQUENCE [LARGE SCALE GENOMIC DNA]</scope>
    <source>
        <strain evidence="3">cv. WU1-14</strain>
    </source>
</reference>
<evidence type="ECO:0000313" key="3">
    <source>
        <dbReference type="Proteomes" id="UP000237105"/>
    </source>
</evidence>
<organism evidence="2 3">
    <name type="scientific">Parasponia andersonii</name>
    <name type="common">Sponia andersonii</name>
    <dbReference type="NCBI Taxonomy" id="3476"/>
    <lineage>
        <taxon>Eukaryota</taxon>
        <taxon>Viridiplantae</taxon>
        <taxon>Streptophyta</taxon>
        <taxon>Embryophyta</taxon>
        <taxon>Tracheophyta</taxon>
        <taxon>Spermatophyta</taxon>
        <taxon>Magnoliopsida</taxon>
        <taxon>eudicotyledons</taxon>
        <taxon>Gunneridae</taxon>
        <taxon>Pentapetalae</taxon>
        <taxon>rosids</taxon>
        <taxon>fabids</taxon>
        <taxon>Rosales</taxon>
        <taxon>Cannabaceae</taxon>
        <taxon>Parasponia</taxon>
    </lineage>
</organism>
<accession>A0A2P5E0W2</accession>
<protein>
    <submittedName>
        <fullName evidence="2">Uncharacterized protein</fullName>
    </submittedName>
</protein>
<keyword evidence="3" id="KW-1185">Reference proteome</keyword>
<evidence type="ECO:0000256" key="1">
    <source>
        <dbReference type="SAM" id="MobiDB-lite"/>
    </source>
</evidence>
<dbReference type="EMBL" id="JXTB01000005">
    <property type="protein sequence ID" value="PON79172.1"/>
    <property type="molecule type" value="Genomic_DNA"/>
</dbReference>
<evidence type="ECO:0000313" key="2">
    <source>
        <dbReference type="EMBL" id="PON79172.1"/>
    </source>
</evidence>
<comment type="caution">
    <text evidence="2">The sequence shown here is derived from an EMBL/GenBank/DDBJ whole genome shotgun (WGS) entry which is preliminary data.</text>
</comment>
<gene>
    <name evidence="2" type="ORF">PanWU01x14_012880</name>
</gene>